<dbReference type="InterPro" id="IPR000531">
    <property type="entry name" value="Beta-barrel_TonB"/>
</dbReference>
<comment type="subcellular location">
    <subcellularLocation>
        <location evidence="4 5">Cell outer membrane</location>
        <topology evidence="4 5">Multi-pass membrane protein</topology>
    </subcellularLocation>
</comment>
<keyword evidence="4 5" id="KW-0998">Cell outer membrane</keyword>
<keyword evidence="4 5" id="KW-0472">Membrane</keyword>
<evidence type="ECO:0000256" key="1">
    <source>
        <dbReference type="ARBA" id="ARBA00022729"/>
    </source>
</evidence>
<dbReference type="Pfam" id="PF07715">
    <property type="entry name" value="Plug"/>
    <property type="match status" value="1"/>
</dbReference>
<gene>
    <name evidence="4" type="primary">btuB</name>
    <name evidence="10" type="ORF">KNV97_19460</name>
</gene>
<dbReference type="InterPro" id="IPR010101">
    <property type="entry name" value="B12_transptr_BtuB"/>
</dbReference>
<keyword evidence="4 5" id="KW-1134">Transmembrane beta strand</keyword>
<name>A0A975UBM8_9VIBR</name>
<dbReference type="Proteomes" id="UP000694232">
    <property type="component" value="Chromosome 1"/>
</dbReference>
<keyword evidence="3 4" id="KW-0626">Porin</keyword>
<evidence type="ECO:0000256" key="4">
    <source>
        <dbReference type="HAMAP-Rule" id="MF_01531"/>
    </source>
</evidence>
<dbReference type="InterPro" id="IPR010916">
    <property type="entry name" value="TonB_box_CS"/>
</dbReference>
<dbReference type="InterPro" id="IPR010917">
    <property type="entry name" value="TonB_rcpt_CS"/>
</dbReference>
<evidence type="ECO:0000256" key="6">
    <source>
        <dbReference type="PROSITE-ProRule" id="PRU10143"/>
    </source>
</evidence>
<keyword evidence="1 4" id="KW-0732">Signal</keyword>
<feature type="domain" description="TonB-dependent receptor plug" evidence="9">
    <location>
        <begin position="42"/>
        <end position="148"/>
    </location>
</feature>
<evidence type="ECO:0000256" key="2">
    <source>
        <dbReference type="ARBA" id="ARBA00023065"/>
    </source>
</evidence>
<feature type="signal peptide" evidence="4">
    <location>
        <begin position="1"/>
        <end position="22"/>
    </location>
</feature>
<dbReference type="RefSeq" id="WP_218562610.1">
    <property type="nucleotide sequence ID" value="NZ_CP076643.1"/>
</dbReference>
<keyword evidence="4 6" id="KW-0798">TonB box</keyword>
<dbReference type="AlphaFoldDB" id="A0A975UBM8"/>
<evidence type="ECO:0000259" key="8">
    <source>
        <dbReference type="Pfam" id="PF00593"/>
    </source>
</evidence>
<evidence type="ECO:0000256" key="5">
    <source>
        <dbReference type="PROSITE-ProRule" id="PRU01360"/>
    </source>
</evidence>
<dbReference type="GO" id="GO:0006811">
    <property type="term" value="P:monoatomic ion transport"/>
    <property type="evidence" value="ECO:0007669"/>
    <property type="project" value="UniProtKB-KW"/>
</dbReference>
<keyword evidence="2 4" id="KW-0406">Ion transport</keyword>
<dbReference type="PROSITE" id="PS00430">
    <property type="entry name" value="TONB_DEPENDENT_REC_1"/>
    <property type="match status" value="1"/>
</dbReference>
<feature type="short sequence motif" description="TonB box" evidence="4">
    <location>
        <begin position="29"/>
        <end position="36"/>
    </location>
</feature>
<evidence type="ECO:0000259" key="9">
    <source>
        <dbReference type="Pfam" id="PF07715"/>
    </source>
</evidence>
<dbReference type="GO" id="GO:0015288">
    <property type="term" value="F:porin activity"/>
    <property type="evidence" value="ECO:0007669"/>
    <property type="project" value="UniProtKB-KW"/>
</dbReference>
<dbReference type="PROSITE" id="PS52016">
    <property type="entry name" value="TONB_DEPENDENT_REC_3"/>
    <property type="match status" value="1"/>
</dbReference>
<dbReference type="HAMAP" id="MF_01531">
    <property type="entry name" value="BtuB"/>
    <property type="match status" value="1"/>
</dbReference>
<keyword evidence="4 5" id="KW-0812">Transmembrane</keyword>
<feature type="short sequence motif" description="TonB box" evidence="6">
    <location>
        <begin position="30"/>
        <end position="36"/>
    </location>
</feature>
<dbReference type="PANTHER" id="PTHR30069:SF53">
    <property type="entry name" value="COLICIN I RECEPTOR-RELATED"/>
    <property type="match status" value="1"/>
</dbReference>
<evidence type="ECO:0000313" key="11">
    <source>
        <dbReference type="Proteomes" id="UP000694232"/>
    </source>
</evidence>
<dbReference type="PANTHER" id="PTHR30069">
    <property type="entry name" value="TONB-DEPENDENT OUTER MEMBRANE RECEPTOR"/>
    <property type="match status" value="1"/>
</dbReference>
<dbReference type="GO" id="GO:0046930">
    <property type="term" value="C:pore complex"/>
    <property type="evidence" value="ECO:0007669"/>
    <property type="project" value="UniProtKB-KW"/>
</dbReference>
<dbReference type="PROSITE" id="PS01156">
    <property type="entry name" value="TONB_DEPENDENT_REC_2"/>
    <property type="match status" value="1"/>
</dbReference>
<dbReference type="GO" id="GO:0015420">
    <property type="term" value="F:ABC-type vitamin B12 transporter activity"/>
    <property type="evidence" value="ECO:0007669"/>
    <property type="project" value="InterPro"/>
</dbReference>
<proteinExistence type="inferred from homology"/>
<dbReference type="Pfam" id="PF00593">
    <property type="entry name" value="TonB_dep_Rec_b-barrel"/>
    <property type="match status" value="1"/>
</dbReference>
<accession>A0A975UBM8</accession>
<comment type="similarity">
    <text evidence="4">Belongs to the TonB-dependent receptor family. BtuB (TC 1.B.14.3.1) subfamily.</text>
</comment>
<keyword evidence="11" id="KW-1185">Reference proteome</keyword>
<dbReference type="CDD" id="cd01347">
    <property type="entry name" value="ligand_gated_channel"/>
    <property type="match status" value="1"/>
</dbReference>
<feature type="chain" id="PRO_5038186812" description="Vitamin B12 transporter BtuB" evidence="4">
    <location>
        <begin position="23"/>
        <end position="589"/>
    </location>
</feature>
<dbReference type="KEGG" id="vos:KNV97_19460"/>
<evidence type="ECO:0000256" key="7">
    <source>
        <dbReference type="PROSITE-ProRule" id="PRU10144"/>
    </source>
</evidence>
<dbReference type="InterPro" id="IPR012910">
    <property type="entry name" value="Plug_dom"/>
</dbReference>
<organism evidence="10 11">
    <name type="scientific">Vibrio ostreae</name>
    <dbReference type="NCBI Taxonomy" id="2841925"/>
    <lineage>
        <taxon>Bacteria</taxon>
        <taxon>Pseudomonadati</taxon>
        <taxon>Pseudomonadota</taxon>
        <taxon>Gammaproteobacteria</taxon>
        <taxon>Vibrionales</taxon>
        <taxon>Vibrionaceae</taxon>
        <taxon>Vibrio</taxon>
    </lineage>
</organism>
<dbReference type="EMBL" id="CP076643">
    <property type="protein sequence ID" value="QXO17519.1"/>
    <property type="molecule type" value="Genomic_DNA"/>
</dbReference>
<feature type="short sequence motif" description="TonB C-terminal box" evidence="4 7">
    <location>
        <begin position="572"/>
        <end position="589"/>
    </location>
</feature>
<evidence type="ECO:0000313" key="10">
    <source>
        <dbReference type="EMBL" id="QXO17519.1"/>
    </source>
</evidence>
<keyword evidence="10" id="KW-0675">Receptor</keyword>
<dbReference type="GO" id="GO:0009279">
    <property type="term" value="C:cell outer membrane"/>
    <property type="evidence" value="ECO:0007669"/>
    <property type="project" value="UniProtKB-SubCell"/>
</dbReference>
<keyword evidence="4 5" id="KW-0813">Transport</keyword>
<feature type="domain" description="TonB-dependent receptor-like beta-barrel" evidence="8">
    <location>
        <begin position="165"/>
        <end position="563"/>
    </location>
</feature>
<sequence precursor="true">MNKSLLAMAVASLLPYAPVSLAQDTAADETVVVTANRFAQTLQSTTSPIEVVTRQDIERIQANNVLEVLRTLPGVQVAANGGYGQTQSLFVRGTNSSHVLVLIDGVRFGSATTGTASISAIPLVGVERIEFLRGSRAALYGSDAIGGVINIITATQGSEHQISATAGSDNYYSGQLLTSGQVTDDLHMSLGLSGVDTDGYSVQTSDPDDDGYRAKSVTANANYTINNNWDVGLLVMAEEGDVEFDGYYVRGDETLYNIVTRLNYHDEILQSRLTASTNQDKSNSFTAASDKSLYQTDRHEFSFDNQYALSNALSVGVGINWFKDDVSQSTVGYDESSRTNLGVYLSSLYQAEQYNVEAAVRSDDNQRYGQNTTWQLGAGYKINDVYRVTANAGTAFKAPTFNQLYYPGYGNPDIKPEKSKNYEVGMTAQYEFADFRFNIYRNELTDMIGSSPLQNYGEVTINGLEVGASFETGPLQHKLSYDLTDAEDKETGNELARRAKHSAKWNLFYELDQWSFNMDYLFQGKRFDDSSNEDKLAAYSLVDISTAYRFTNGVTLSGKVGNLFDKEYETAAGYLTPERKYYATVAYQF</sequence>
<protein>
    <recommendedName>
        <fullName evidence="4">Vitamin B12 transporter BtuB</fullName>
    </recommendedName>
    <alternativeName>
        <fullName evidence="4">Cobalamin receptor</fullName>
    </alternativeName>
    <alternativeName>
        <fullName evidence="4">Outer membrane cobalamin translocator</fullName>
    </alternativeName>
</protein>
<reference evidence="10" key="1">
    <citation type="submission" date="2021-06" db="EMBL/GenBank/DDBJ databases">
        <title>Vibrio nov. sp., novel gut bacterium isolated from Yellow Sea oyster.</title>
        <authorList>
            <person name="Muhammad N."/>
            <person name="Nguyen T.H."/>
            <person name="Lee Y.-J."/>
            <person name="Ko J."/>
            <person name="Kim S.-G."/>
        </authorList>
    </citation>
    <scope>NUCLEOTIDE SEQUENCE</scope>
    <source>
        <strain evidence="10">OG9-811</strain>
    </source>
</reference>
<dbReference type="InterPro" id="IPR039426">
    <property type="entry name" value="TonB-dep_rcpt-like"/>
</dbReference>
<evidence type="ECO:0000256" key="3">
    <source>
        <dbReference type="ARBA" id="ARBA00023114"/>
    </source>
</evidence>
<comment type="function">
    <text evidence="4">Involved in the active translocation of vitamin B12 (cyanocobalamin) across the outer membrane to the periplasmic space. It derives its energy for transport by interacting with the trans-periplasmic membrane protein TonB.</text>
</comment>